<dbReference type="EMBL" id="SPRC01000015">
    <property type="protein sequence ID" value="TIB80541.1"/>
    <property type="molecule type" value="Genomic_DNA"/>
</dbReference>
<dbReference type="EMBL" id="SPRX01000011">
    <property type="protein sequence ID" value="TIC67513.1"/>
    <property type="molecule type" value="Genomic_DNA"/>
</dbReference>
<dbReference type="Gene3D" id="3.40.50.720">
    <property type="entry name" value="NAD(P)-binding Rossmann-like Domain"/>
    <property type="match status" value="1"/>
</dbReference>
<reference evidence="8 9" key="1">
    <citation type="submission" date="2019-03" db="EMBL/GenBank/DDBJ databases">
        <title>Sequencing 25 genomes of Wallemia mellicola.</title>
        <authorList>
            <person name="Gostincar C."/>
        </authorList>
    </citation>
    <scope>NUCLEOTIDE SEQUENCE [LARGE SCALE GENOMIC DNA]</scope>
    <source>
        <strain evidence="3 10">EXF-1262</strain>
        <strain evidence="7 11">EXF-1274</strain>
        <strain evidence="5 8">EXF-1277</strain>
        <strain evidence="2 12">EXF-6152</strain>
        <strain evidence="6 13">EXF-757</strain>
        <strain evidence="4 9">EXF-8738</strain>
    </source>
</reference>
<evidence type="ECO:0000256" key="1">
    <source>
        <dbReference type="ARBA" id="ARBA00023002"/>
    </source>
</evidence>
<evidence type="ECO:0000313" key="7">
    <source>
        <dbReference type="EMBL" id="TIC69105.1"/>
    </source>
</evidence>
<dbReference type="EMBL" id="SPRW01000007">
    <property type="protein sequence ID" value="TIC69105.1"/>
    <property type="molecule type" value="Genomic_DNA"/>
</dbReference>
<dbReference type="Proteomes" id="UP000307169">
    <property type="component" value="Unassembled WGS sequence"/>
</dbReference>
<organism evidence="6 13">
    <name type="scientific">Wallemia mellicola</name>
    <dbReference type="NCBI Taxonomy" id="1708541"/>
    <lineage>
        <taxon>Eukaryota</taxon>
        <taxon>Fungi</taxon>
        <taxon>Dikarya</taxon>
        <taxon>Basidiomycota</taxon>
        <taxon>Wallemiomycotina</taxon>
        <taxon>Wallemiomycetes</taxon>
        <taxon>Wallemiales</taxon>
        <taxon>Wallemiaceae</taxon>
        <taxon>Wallemia</taxon>
    </lineage>
</organism>
<name>A0A4T0NP00_9BASI</name>
<dbReference type="Proteomes" id="UP000309601">
    <property type="component" value="Unassembled WGS sequence"/>
</dbReference>
<dbReference type="PANTHER" id="PTHR43658">
    <property type="entry name" value="SHORT-CHAIN DEHYDROGENASE/REDUCTASE"/>
    <property type="match status" value="1"/>
</dbReference>
<dbReference type="Proteomes" id="UP000305647">
    <property type="component" value="Unassembled WGS sequence"/>
</dbReference>
<protein>
    <submittedName>
        <fullName evidence="6">NAD(P)-binding protein</fullName>
    </submittedName>
</protein>
<dbReference type="Proteomes" id="UP000310685">
    <property type="component" value="Unassembled WGS sequence"/>
</dbReference>
<dbReference type="InterPro" id="IPR002347">
    <property type="entry name" value="SDR_fam"/>
</dbReference>
<evidence type="ECO:0000313" key="9">
    <source>
        <dbReference type="Proteomes" id="UP000305647"/>
    </source>
</evidence>
<dbReference type="SUPFAM" id="SSF51735">
    <property type="entry name" value="NAD(P)-binding Rossmann-fold domains"/>
    <property type="match status" value="1"/>
</dbReference>
<evidence type="ECO:0000313" key="2">
    <source>
        <dbReference type="EMBL" id="TIB80541.1"/>
    </source>
</evidence>
<dbReference type="GO" id="GO:0006635">
    <property type="term" value="P:fatty acid beta-oxidation"/>
    <property type="evidence" value="ECO:0007669"/>
    <property type="project" value="TreeGrafter"/>
</dbReference>
<evidence type="ECO:0000313" key="5">
    <source>
        <dbReference type="EMBL" id="TIC58882.1"/>
    </source>
</evidence>
<dbReference type="EMBL" id="SPRH01000017">
    <property type="protein sequence ID" value="TIC01368.1"/>
    <property type="molecule type" value="Genomic_DNA"/>
</dbReference>
<dbReference type="Proteomes" id="UP000310708">
    <property type="component" value="Unassembled WGS sequence"/>
</dbReference>
<sequence>MKIANNTFIITGGLGGAGTAIAKAIISEAGYVVLFDVIEQKAGETATKAFGDHALYVRCDITDEAISRDAVKIAANAFEKKLSGVVHCAGVALAQPWTNRIGDHIARFKKMLDINTLGTFIINGLVADAINERYEPDKMKNNEFFTTKEERGVIVNFSSVAKEGIARVLCYGPTKAGSHGVGVAMSDFLAPSGIRVNTVSPSIINSAMVGAKLGYFMTELAKSASFPQRPIEPEEISDAVLFLIKNGMINNLDLKIDGRWTLMTDRSGDDPRLSLTEMQ</sequence>
<dbReference type="GO" id="GO:0008670">
    <property type="term" value="F:2,4-dienoyl-CoA reductase (NADPH) activity"/>
    <property type="evidence" value="ECO:0007669"/>
    <property type="project" value="TreeGrafter"/>
</dbReference>
<comment type="caution">
    <text evidence="6">The sequence shown here is derived from an EMBL/GenBank/DDBJ whole genome shotgun (WGS) entry which is preliminary data.</text>
</comment>
<dbReference type="Proteomes" id="UP000305362">
    <property type="component" value="Unassembled WGS sequence"/>
</dbReference>
<accession>A0A4T0NP00</accession>
<evidence type="ECO:0000313" key="10">
    <source>
        <dbReference type="Proteomes" id="UP000307169"/>
    </source>
</evidence>
<dbReference type="Pfam" id="PF13561">
    <property type="entry name" value="adh_short_C2"/>
    <property type="match status" value="1"/>
</dbReference>
<gene>
    <name evidence="6" type="ORF">E3Q01_01302</name>
    <name evidence="7" type="ORF">E3Q02_01016</name>
    <name evidence="5" type="ORF">E3Q03_04114</name>
    <name evidence="4" type="ORF">E3Q10_01828</name>
    <name evidence="3" type="ORF">E3Q17_01864</name>
    <name evidence="2" type="ORF">E3Q22_01866</name>
</gene>
<dbReference type="EMBL" id="SPRO01000014">
    <property type="protein sequence ID" value="TIC31115.1"/>
    <property type="molecule type" value="Genomic_DNA"/>
</dbReference>
<evidence type="ECO:0000313" key="13">
    <source>
        <dbReference type="Proteomes" id="UP000310708"/>
    </source>
</evidence>
<dbReference type="PRINTS" id="PR00081">
    <property type="entry name" value="GDHRDH"/>
</dbReference>
<evidence type="ECO:0000313" key="4">
    <source>
        <dbReference type="EMBL" id="TIC31115.1"/>
    </source>
</evidence>
<dbReference type="EMBL" id="SPRV01000076">
    <property type="protein sequence ID" value="TIC58882.1"/>
    <property type="molecule type" value="Genomic_DNA"/>
</dbReference>
<dbReference type="InterPro" id="IPR036291">
    <property type="entry name" value="NAD(P)-bd_dom_sf"/>
</dbReference>
<evidence type="ECO:0000313" key="8">
    <source>
        <dbReference type="Proteomes" id="UP000305362"/>
    </source>
</evidence>
<proteinExistence type="predicted"/>
<evidence type="ECO:0000313" key="12">
    <source>
        <dbReference type="Proteomes" id="UP000310685"/>
    </source>
</evidence>
<dbReference type="PANTHER" id="PTHR43658:SF8">
    <property type="entry name" value="17-BETA-HYDROXYSTEROID DEHYDROGENASE 14-RELATED"/>
    <property type="match status" value="1"/>
</dbReference>
<evidence type="ECO:0000313" key="6">
    <source>
        <dbReference type="EMBL" id="TIC67513.1"/>
    </source>
</evidence>
<evidence type="ECO:0000313" key="3">
    <source>
        <dbReference type="EMBL" id="TIC01368.1"/>
    </source>
</evidence>
<dbReference type="GO" id="GO:0005739">
    <property type="term" value="C:mitochondrion"/>
    <property type="evidence" value="ECO:0007669"/>
    <property type="project" value="TreeGrafter"/>
</dbReference>
<dbReference type="OrthoDB" id="1274115at2759"/>
<dbReference type="AlphaFoldDB" id="A0A4T0NP00"/>
<keyword evidence="1" id="KW-0560">Oxidoreductase</keyword>
<evidence type="ECO:0000313" key="11">
    <source>
        <dbReference type="Proteomes" id="UP000309601"/>
    </source>
</evidence>
<dbReference type="OMA" id="WAIRVNT"/>